<dbReference type="PIRSF" id="PIRSF000847">
    <property type="entry name" value="Phos_ph_gly_syn"/>
    <property type="match status" value="1"/>
</dbReference>
<evidence type="ECO:0000256" key="11">
    <source>
        <dbReference type="ARBA" id="ARBA00023136"/>
    </source>
</evidence>
<accession>A0A2H3P4Q0</accession>
<dbReference type="NCBIfam" id="TIGR00560">
    <property type="entry name" value="pgsA"/>
    <property type="match status" value="1"/>
</dbReference>
<evidence type="ECO:0000256" key="3">
    <source>
        <dbReference type="ARBA" id="ARBA00010441"/>
    </source>
</evidence>
<feature type="transmembrane region" description="Helical" evidence="17">
    <location>
        <begin position="68"/>
        <end position="85"/>
    </location>
</feature>
<dbReference type="GO" id="GO:0016020">
    <property type="term" value="C:membrane"/>
    <property type="evidence" value="ECO:0007669"/>
    <property type="project" value="UniProtKB-SubCell"/>
</dbReference>
<keyword evidence="19" id="KW-1185">Reference proteome</keyword>
<evidence type="ECO:0000256" key="10">
    <source>
        <dbReference type="ARBA" id="ARBA00023098"/>
    </source>
</evidence>
<sequence length="201" mass="21894">MRYLPNALTIGRILLTPVVLFLLTVPTWWGQTSALVLFLVASASDYLDGRLARAWNVKSRFGQFLDPLADKILVLGLFVMFALVQPEVVPWWAVGAIALRDVGVTALRSYAEAQGRTLATFRIAKSKTAAQMAFLLALLCVRVSQHSGPVASDFATYLINSHILYGALIAVVLLTVGTGLLYAIAPQEETIRPNPPRSVSQ</sequence>
<keyword evidence="6" id="KW-0444">Lipid biosynthesis</keyword>
<dbReference type="PANTHER" id="PTHR14269">
    <property type="entry name" value="CDP-DIACYLGLYCEROL--GLYCEROL-3-PHOSPHATE 3-PHOSPHATIDYLTRANSFERASE-RELATED"/>
    <property type="match status" value="1"/>
</dbReference>
<comment type="catalytic activity">
    <reaction evidence="14">
        <text>a CDP-1,2-diacyl-sn-glycerol + sn-glycerol 3-phosphate = a 1,2-diacyl-sn-glycero-3-phospho-(1'-sn-glycero-3'-phosphate) + CMP + H(+)</text>
        <dbReference type="Rhea" id="RHEA:12593"/>
        <dbReference type="ChEBI" id="CHEBI:15378"/>
        <dbReference type="ChEBI" id="CHEBI:57597"/>
        <dbReference type="ChEBI" id="CHEBI:58332"/>
        <dbReference type="ChEBI" id="CHEBI:60110"/>
        <dbReference type="ChEBI" id="CHEBI:60377"/>
        <dbReference type="EC" id="2.7.8.5"/>
    </reaction>
</comment>
<evidence type="ECO:0000256" key="4">
    <source>
        <dbReference type="ARBA" id="ARBA00013170"/>
    </source>
</evidence>
<dbReference type="Proteomes" id="UP000221024">
    <property type="component" value="Unassembled WGS sequence"/>
</dbReference>
<organism evidence="18 19">
    <name type="scientific">Longimonas halophila</name>
    <dbReference type="NCBI Taxonomy" id="1469170"/>
    <lineage>
        <taxon>Bacteria</taxon>
        <taxon>Pseudomonadati</taxon>
        <taxon>Rhodothermota</taxon>
        <taxon>Rhodothermia</taxon>
        <taxon>Rhodothermales</taxon>
        <taxon>Salisaetaceae</taxon>
        <taxon>Longimonas</taxon>
    </lineage>
</organism>
<comment type="similarity">
    <text evidence="3 16">Belongs to the CDP-alcohol phosphatidyltransferase class-I family.</text>
</comment>
<name>A0A2H3P4Q0_9BACT</name>
<dbReference type="GO" id="GO:0046474">
    <property type="term" value="P:glycerophospholipid biosynthetic process"/>
    <property type="evidence" value="ECO:0007669"/>
    <property type="project" value="TreeGrafter"/>
</dbReference>
<evidence type="ECO:0000256" key="6">
    <source>
        <dbReference type="ARBA" id="ARBA00022516"/>
    </source>
</evidence>
<evidence type="ECO:0000256" key="15">
    <source>
        <dbReference type="NCBIfam" id="TIGR00560"/>
    </source>
</evidence>
<dbReference type="PANTHER" id="PTHR14269:SF62">
    <property type="entry name" value="CDP-DIACYLGLYCEROL--GLYCEROL-3-PHOSPHATE 3-PHOSPHATIDYLTRANSFERASE 1, CHLOROPLASTIC"/>
    <property type="match status" value="1"/>
</dbReference>
<evidence type="ECO:0000256" key="16">
    <source>
        <dbReference type="RuleBase" id="RU003750"/>
    </source>
</evidence>
<keyword evidence="11 17" id="KW-0472">Membrane</keyword>
<keyword evidence="10" id="KW-0443">Lipid metabolism</keyword>
<dbReference type="InterPro" id="IPR004570">
    <property type="entry name" value="Phosphatidylglycerol_P_synth"/>
</dbReference>
<feature type="transmembrane region" description="Helical" evidence="17">
    <location>
        <begin position="163"/>
        <end position="185"/>
    </location>
</feature>
<evidence type="ECO:0000256" key="9">
    <source>
        <dbReference type="ARBA" id="ARBA00022989"/>
    </source>
</evidence>
<dbReference type="GO" id="GO:0008444">
    <property type="term" value="F:CDP-diacylglycerol-glycerol-3-phosphate 3-phosphatidyltransferase activity"/>
    <property type="evidence" value="ECO:0007669"/>
    <property type="project" value="UniProtKB-UniRule"/>
</dbReference>
<reference evidence="18 19" key="1">
    <citation type="submission" date="2017-10" db="EMBL/GenBank/DDBJ databases">
        <title>Draft genome of Longimonas halophila.</title>
        <authorList>
            <person name="Goh K.M."/>
            <person name="Shamsir M.S."/>
            <person name="Lim S.W."/>
        </authorList>
    </citation>
    <scope>NUCLEOTIDE SEQUENCE [LARGE SCALE GENOMIC DNA]</scope>
    <source>
        <strain evidence="18 19">KCTC 42399</strain>
    </source>
</reference>
<keyword evidence="9 17" id="KW-1133">Transmembrane helix</keyword>
<keyword evidence="7 16" id="KW-0808">Transferase</keyword>
<keyword evidence="12" id="KW-0594">Phospholipid biosynthesis</keyword>
<evidence type="ECO:0000256" key="12">
    <source>
        <dbReference type="ARBA" id="ARBA00023209"/>
    </source>
</evidence>
<evidence type="ECO:0000256" key="14">
    <source>
        <dbReference type="ARBA" id="ARBA00048586"/>
    </source>
</evidence>
<dbReference type="PROSITE" id="PS00379">
    <property type="entry name" value="CDP_ALCOHOL_P_TRANSF"/>
    <property type="match status" value="1"/>
</dbReference>
<dbReference type="Gene3D" id="1.20.120.1760">
    <property type="match status" value="1"/>
</dbReference>
<evidence type="ECO:0000256" key="17">
    <source>
        <dbReference type="SAM" id="Phobius"/>
    </source>
</evidence>
<proteinExistence type="inferred from homology"/>
<dbReference type="Pfam" id="PF01066">
    <property type="entry name" value="CDP-OH_P_transf"/>
    <property type="match status" value="1"/>
</dbReference>
<dbReference type="InterPro" id="IPR050324">
    <property type="entry name" value="CDP-alcohol_PTase-I"/>
</dbReference>
<evidence type="ECO:0000256" key="1">
    <source>
        <dbReference type="ARBA" id="ARBA00004141"/>
    </source>
</evidence>
<gene>
    <name evidence="18" type="primary">pgsA</name>
    <name evidence="18" type="ORF">CRI93_08315</name>
</gene>
<comment type="subcellular location">
    <subcellularLocation>
        <location evidence="1">Membrane</location>
        <topology evidence="1">Multi-pass membrane protein</topology>
    </subcellularLocation>
</comment>
<dbReference type="RefSeq" id="WP_098062167.1">
    <property type="nucleotide sequence ID" value="NZ_PDEP01000007.1"/>
</dbReference>
<evidence type="ECO:0000256" key="5">
    <source>
        <dbReference type="ARBA" id="ARBA00014944"/>
    </source>
</evidence>
<dbReference type="InterPro" id="IPR000462">
    <property type="entry name" value="CDP-OH_P_trans"/>
</dbReference>
<feature type="transmembrane region" description="Helical" evidence="17">
    <location>
        <begin position="7"/>
        <end position="23"/>
    </location>
</feature>
<evidence type="ECO:0000256" key="7">
    <source>
        <dbReference type="ARBA" id="ARBA00022679"/>
    </source>
</evidence>
<dbReference type="InterPro" id="IPR048254">
    <property type="entry name" value="CDP_ALCOHOL_P_TRANSF_CS"/>
</dbReference>
<dbReference type="EMBL" id="PDEP01000007">
    <property type="protein sequence ID" value="PEN06642.1"/>
    <property type="molecule type" value="Genomic_DNA"/>
</dbReference>
<protein>
    <recommendedName>
        <fullName evidence="5 15">CDP-diacylglycerol--glycerol-3-phosphate 3-phosphatidyltransferase</fullName>
        <ecNumber evidence="4 15">2.7.8.5</ecNumber>
    </recommendedName>
</protein>
<dbReference type="AlphaFoldDB" id="A0A2H3P4Q0"/>
<evidence type="ECO:0000256" key="8">
    <source>
        <dbReference type="ARBA" id="ARBA00022692"/>
    </source>
</evidence>
<keyword evidence="13" id="KW-1208">Phospholipid metabolism</keyword>
<comment type="pathway">
    <text evidence="2">Phospholipid metabolism; phosphatidylglycerol biosynthesis; phosphatidylglycerol from CDP-diacylglycerol: step 1/2.</text>
</comment>
<evidence type="ECO:0000313" key="19">
    <source>
        <dbReference type="Proteomes" id="UP000221024"/>
    </source>
</evidence>
<dbReference type="OrthoDB" id="9785031at2"/>
<dbReference type="InterPro" id="IPR043130">
    <property type="entry name" value="CDP-OH_PTrfase_TM_dom"/>
</dbReference>
<keyword evidence="8 17" id="KW-0812">Transmembrane</keyword>
<evidence type="ECO:0000256" key="13">
    <source>
        <dbReference type="ARBA" id="ARBA00023264"/>
    </source>
</evidence>
<comment type="caution">
    <text evidence="18">The sequence shown here is derived from an EMBL/GenBank/DDBJ whole genome shotgun (WGS) entry which is preliminary data.</text>
</comment>
<dbReference type="EC" id="2.7.8.5" evidence="4 15"/>
<evidence type="ECO:0000313" key="18">
    <source>
        <dbReference type="EMBL" id="PEN06642.1"/>
    </source>
</evidence>
<evidence type="ECO:0000256" key="2">
    <source>
        <dbReference type="ARBA" id="ARBA00005042"/>
    </source>
</evidence>